<accession>A0A1H0SP85</accession>
<keyword evidence="1" id="KW-0472">Membrane</keyword>
<dbReference type="InterPro" id="IPR015797">
    <property type="entry name" value="NUDIX_hydrolase-like_dom_sf"/>
</dbReference>
<dbReference type="STRING" id="91360.SAMN05660330_02751"/>
<reference evidence="2 3" key="1">
    <citation type="submission" date="2016-10" db="EMBL/GenBank/DDBJ databases">
        <authorList>
            <person name="de Groot N.N."/>
        </authorList>
    </citation>
    <scope>NUCLEOTIDE SEQUENCE [LARGE SCALE GENOMIC DNA]</scope>
    <source>
        <strain evidence="2 3">DSM 12130</strain>
    </source>
</reference>
<dbReference type="RefSeq" id="WP_092223793.1">
    <property type="nucleotide sequence ID" value="NZ_FNJI01000020.1"/>
</dbReference>
<organism evidence="2 3">
    <name type="scientific">Desulforhopalus singaporensis</name>
    <dbReference type="NCBI Taxonomy" id="91360"/>
    <lineage>
        <taxon>Bacteria</taxon>
        <taxon>Pseudomonadati</taxon>
        <taxon>Thermodesulfobacteriota</taxon>
        <taxon>Desulfobulbia</taxon>
        <taxon>Desulfobulbales</taxon>
        <taxon>Desulfocapsaceae</taxon>
        <taxon>Desulforhopalus</taxon>
    </lineage>
</organism>
<feature type="transmembrane region" description="Helical" evidence="1">
    <location>
        <begin position="45"/>
        <end position="66"/>
    </location>
</feature>
<gene>
    <name evidence="2" type="ORF">SAMN05660330_02751</name>
</gene>
<feature type="transmembrane region" description="Helical" evidence="1">
    <location>
        <begin position="7"/>
        <end position="25"/>
    </location>
</feature>
<keyword evidence="3" id="KW-1185">Reference proteome</keyword>
<protein>
    <submittedName>
        <fullName evidence="2">Uncharacterized protein</fullName>
    </submittedName>
</protein>
<evidence type="ECO:0000313" key="3">
    <source>
        <dbReference type="Proteomes" id="UP000199073"/>
    </source>
</evidence>
<keyword evidence="1" id="KW-0812">Transmembrane</keyword>
<dbReference type="AlphaFoldDB" id="A0A1H0SP85"/>
<dbReference type="Gene3D" id="3.90.79.10">
    <property type="entry name" value="Nucleoside Triphosphate Pyrophosphohydrolase"/>
    <property type="match status" value="1"/>
</dbReference>
<dbReference type="SUPFAM" id="SSF55811">
    <property type="entry name" value="Nudix"/>
    <property type="match status" value="1"/>
</dbReference>
<dbReference type="OrthoDB" id="6941512at2"/>
<evidence type="ECO:0000256" key="1">
    <source>
        <dbReference type="SAM" id="Phobius"/>
    </source>
</evidence>
<dbReference type="EMBL" id="FNJI01000020">
    <property type="protein sequence ID" value="SDP43473.1"/>
    <property type="molecule type" value="Genomic_DNA"/>
</dbReference>
<sequence length="218" mass="25197">MENFWKASLSICGFSAVAAFVFWSLYKNWLSLPIFSRLNQNYTFILMLVFLILTFAALSLMLITYLKVNSTKEQENNSIVNQSAAFCYRKNPELKVMLVRTSGRRWTFPKGTNVEGQSNYSTARINALEEAGVKGFIQKKPFSNYKHYKQELKNDGKDCLNEIFFLKVDEVVACNEAHRKPTWFTFDEAEIALREGRDAFYAKEFSRVINEAKIILST</sequence>
<evidence type="ECO:0000313" key="2">
    <source>
        <dbReference type="EMBL" id="SDP43473.1"/>
    </source>
</evidence>
<proteinExistence type="predicted"/>
<name>A0A1H0SP85_9BACT</name>
<dbReference type="Proteomes" id="UP000199073">
    <property type="component" value="Unassembled WGS sequence"/>
</dbReference>
<keyword evidence="1" id="KW-1133">Transmembrane helix</keyword>